<feature type="transmembrane region" description="Helical" evidence="1">
    <location>
        <begin position="170"/>
        <end position="191"/>
    </location>
</feature>
<comment type="caution">
    <text evidence="2">The sequence shown here is derived from an EMBL/GenBank/DDBJ whole genome shotgun (WGS) entry which is preliminary data.</text>
</comment>
<keyword evidence="1" id="KW-0472">Membrane</keyword>
<evidence type="ECO:0000313" key="3">
    <source>
        <dbReference type="Proteomes" id="UP000469125"/>
    </source>
</evidence>
<keyword evidence="1" id="KW-1133">Transmembrane helix</keyword>
<feature type="transmembrane region" description="Helical" evidence="1">
    <location>
        <begin position="135"/>
        <end position="158"/>
    </location>
</feature>
<name>A0A6N8FKG1_9BACI</name>
<keyword evidence="3" id="KW-1185">Reference proteome</keyword>
<keyword evidence="1" id="KW-0812">Transmembrane</keyword>
<feature type="transmembrane region" description="Helical" evidence="1">
    <location>
        <begin position="102"/>
        <end position="129"/>
    </location>
</feature>
<feature type="transmembrane region" description="Helical" evidence="1">
    <location>
        <begin position="6"/>
        <end position="23"/>
    </location>
</feature>
<feature type="transmembrane region" description="Helical" evidence="1">
    <location>
        <begin position="60"/>
        <end position="81"/>
    </location>
</feature>
<reference evidence="2 3" key="1">
    <citation type="submission" date="2019-11" db="EMBL/GenBank/DDBJ databases">
        <authorList>
            <person name="Li X."/>
        </authorList>
    </citation>
    <scope>NUCLEOTIDE SEQUENCE [LARGE SCALE GENOMIC DNA]</scope>
    <source>
        <strain evidence="2 3">L9</strain>
    </source>
</reference>
<feature type="transmembrane region" description="Helical" evidence="1">
    <location>
        <begin position="203"/>
        <end position="225"/>
    </location>
</feature>
<gene>
    <name evidence="2" type="ORF">GMD78_17340</name>
</gene>
<evidence type="ECO:0000256" key="1">
    <source>
        <dbReference type="SAM" id="Phobius"/>
    </source>
</evidence>
<dbReference type="Proteomes" id="UP000469125">
    <property type="component" value="Unassembled WGS sequence"/>
</dbReference>
<proteinExistence type="predicted"/>
<sequence>MHFQYNGWLYLALIGMFLIVLHKKKIKVNDSLARLGFWIYFLALVPGYFTSVLWVDLGEFSIVLAIIGAIGQWIGVLSILLSFMQIREKIKLHYSQFTRWGVWITFLLLFVKSTMELGLTIPQLAALIYDTRSVIIGYLHLTLLGFVSIFIVTLFFMLKILQPNVLSISGFMIFLIGFTLNEMVLFIQAFMDWIYDVSVPYSNHFLLIASSLLLFGILLIWISFLRKTWIVPDC</sequence>
<accession>A0A6N8FKG1</accession>
<evidence type="ECO:0000313" key="2">
    <source>
        <dbReference type="EMBL" id="MUK90140.1"/>
    </source>
</evidence>
<dbReference type="EMBL" id="WOCA01000017">
    <property type="protein sequence ID" value="MUK90140.1"/>
    <property type="molecule type" value="Genomic_DNA"/>
</dbReference>
<feature type="transmembrane region" description="Helical" evidence="1">
    <location>
        <begin position="35"/>
        <end position="54"/>
    </location>
</feature>
<organism evidence="2 3">
    <name type="scientific">Ornithinibacillus caprae</name>
    <dbReference type="NCBI Taxonomy" id="2678566"/>
    <lineage>
        <taxon>Bacteria</taxon>
        <taxon>Bacillati</taxon>
        <taxon>Bacillota</taxon>
        <taxon>Bacilli</taxon>
        <taxon>Bacillales</taxon>
        <taxon>Bacillaceae</taxon>
        <taxon>Ornithinibacillus</taxon>
    </lineage>
</organism>
<dbReference type="AlphaFoldDB" id="A0A6N8FKG1"/>
<protein>
    <submittedName>
        <fullName evidence="2">Uncharacterized protein</fullName>
    </submittedName>
</protein>